<keyword evidence="1" id="KW-1133">Transmembrane helix</keyword>
<sequence>MKTTEAQVNQKEVEVENTVKGTMFSLGIVGFVILLAWLLLFVIYMYRY</sequence>
<organism evidence="2 3">
    <name type="scientific">Sporosarcina quadrami</name>
    <dbReference type="NCBI Taxonomy" id="2762234"/>
    <lineage>
        <taxon>Bacteria</taxon>
        <taxon>Bacillati</taxon>
        <taxon>Bacillota</taxon>
        <taxon>Bacilli</taxon>
        <taxon>Bacillales</taxon>
        <taxon>Caryophanaceae</taxon>
        <taxon>Sporosarcina</taxon>
    </lineage>
</organism>
<reference evidence="2 3" key="1">
    <citation type="submission" date="2020-08" db="EMBL/GenBank/DDBJ databases">
        <title>A Genomic Blueprint of the Chicken Gut Microbiome.</title>
        <authorList>
            <person name="Gilroy R."/>
            <person name="Ravi A."/>
            <person name="Getino M."/>
            <person name="Pursley I."/>
            <person name="Horton D.L."/>
            <person name="Alikhan N.-F."/>
            <person name="Baker D."/>
            <person name="Gharbi K."/>
            <person name="Hall N."/>
            <person name="Watson M."/>
            <person name="Adriaenssens E.M."/>
            <person name="Foster-Nyarko E."/>
            <person name="Jarju S."/>
            <person name="Secka A."/>
            <person name="Antonio M."/>
            <person name="Oren A."/>
            <person name="Chaudhuri R."/>
            <person name="La Ragione R.M."/>
            <person name="Hildebrand F."/>
            <person name="Pallen M.J."/>
        </authorList>
    </citation>
    <scope>NUCLEOTIDE SEQUENCE [LARGE SCALE GENOMIC DNA]</scope>
    <source>
        <strain evidence="2 3">Sa2YVA2</strain>
    </source>
</reference>
<evidence type="ECO:0000256" key="1">
    <source>
        <dbReference type="SAM" id="Phobius"/>
    </source>
</evidence>
<evidence type="ECO:0000313" key="2">
    <source>
        <dbReference type="EMBL" id="MBD7983256.1"/>
    </source>
</evidence>
<keyword evidence="1" id="KW-0472">Membrane</keyword>
<gene>
    <name evidence="2" type="ORF">H9649_01575</name>
</gene>
<comment type="caution">
    <text evidence="2">The sequence shown here is derived from an EMBL/GenBank/DDBJ whole genome shotgun (WGS) entry which is preliminary data.</text>
</comment>
<keyword evidence="3" id="KW-1185">Reference proteome</keyword>
<feature type="transmembrane region" description="Helical" evidence="1">
    <location>
        <begin position="23"/>
        <end position="46"/>
    </location>
</feature>
<name>A0ABR8U5F3_9BACL</name>
<dbReference type="EMBL" id="JACSQN010000001">
    <property type="protein sequence ID" value="MBD7983256.1"/>
    <property type="molecule type" value="Genomic_DNA"/>
</dbReference>
<keyword evidence="1" id="KW-0812">Transmembrane</keyword>
<proteinExistence type="predicted"/>
<dbReference type="RefSeq" id="WP_191692887.1">
    <property type="nucleotide sequence ID" value="NZ_JACSQN010000001.1"/>
</dbReference>
<dbReference type="Proteomes" id="UP000626786">
    <property type="component" value="Unassembled WGS sequence"/>
</dbReference>
<accession>A0ABR8U5F3</accession>
<evidence type="ECO:0000313" key="3">
    <source>
        <dbReference type="Proteomes" id="UP000626786"/>
    </source>
</evidence>
<protein>
    <recommendedName>
        <fullName evidence="4">Cytochrome c oxidase subunit 2A</fullName>
    </recommendedName>
</protein>
<evidence type="ECO:0008006" key="4">
    <source>
        <dbReference type="Google" id="ProtNLM"/>
    </source>
</evidence>